<evidence type="ECO:0000256" key="1">
    <source>
        <dbReference type="ARBA" id="ARBA00006763"/>
    </source>
</evidence>
<dbReference type="NCBIfam" id="TIGR00730">
    <property type="entry name" value="Rossman fold protein, TIGR00730 family"/>
    <property type="match status" value="1"/>
</dbReference>
<dbReference type="GO" id="GO:0016799">
    <property type="term" value="F:hydrolase activity, hydrolyzing N-glycosyl compounds"/>
    <property type="evidence" value="ECO:0007669"/>
    <property type="project" value="TreeGrafter"/>
</dbReference>
<protein>
    <recommendedName>
        <fullName evidence="2">Cytokinin riboside 5'-monophosphate phosphoribohydrolase</fullName>
        <ecNumber evidence="2">3.2.2.n1</ecNumber>
    </recommendedName>
</protein>
<dbReference type="RefSeq" id="WP_264014286.1">
    <property type="nucleotide sequence ID" value="NZ_JACKSJ010000162.1"/>
</dbReference>
<dbReference type="Pfam" id="PF03641">
    <property type="entry name" value="Lysine_decarbox"/>
    <property type="match status" value="1"/>
</dbReference>
<comment type="caution">
    <text evidence="3">The sequence shown here is derived from an EMBL/GenBank/DDBJ whole genome shotgun (WGS) entry which is preliminary data.</text>
</comment>
<dbReference type="EMBL" id="JACKSJ010000162">
    <property type="protein sequence ID" value="MCV7172107.1"/>
    <property type="molecule type" value="Genomic_DNA"/>
</dbReference>
<dbReference type="InterPro" id="IPR031100">
    <property type="entry name" value="LOG_fam"/>
</dbReference>
<evidence type="ECO:0000256" key="2">
    <source>
        <dbReference type="RuleBase" id="RU363015"/>
    </source>
</evidence>
<proteinExistence type="inferred from homology"/>
<dbReference type="Gene3D" id="3.40.50.450">
    <property type="match status" value="1"/>
</dbReference>
<dbReference type="GO" id="GO:0009691">
    <property type="term" value="P:cytokinin biosynthetic process"/>
    <property type="evidence" value="ECO:0007669"/>
    <property type="project" value="UniProtKB-UniRule"/>
</dbReference>
<organism evidence="3 4">
    <name type="scientific">[Mycobacterium] manitobense</name>
    <dbReference type="NCBI Taxonomy" id="190147"/>
    <lineage>
        <taxon>Bacteria</taxon>
        <taxon>Bacillati</taxon>
        <taxon>Actinomycetota</taxon>
        <taxon>Actinomycetes</taxon>
        <taxon>Mycobacteriales</taxon>
        <taxon>Mycobacteriaceae</taxon>
        <taxon>Mycolicibacterium</taxon>
    </lineage>
</organism>
<reference evidence="3" key="1">
    <citation type="submission" date="2020-07" db="EMBL/GenBank/DDBJ databases">
        <authorList>
            <person name="Pettersson B.M.F."/>
            <person name="Behra P.R.K."/>
            <person name="Ramesh M."/>
            <person name="Das S."/>
            <person name="Dasgupta S."/>
            <person name="Kirsebom L.A."/>
        </authorList>
    </citation>
    <scope>NUCLEOTIDE SEQUENCE</scope>
    <source>
        <strain evidence="3">DSM 44615</strain>
    </source>
</reference>
<reference evidence="3" key="2">
    <citation type="journal article" date="2022" name="BMC Genomics">
        <title>Comparative genome analysis of mycobacteria focusing on tRNA and non-coding RNA.</title>
        <authorList>
            <person name="Behra P.R.K."/>
            <person name="Pettersson B.M.F."/>
            <person name="Ramesh M."/>
            <person name="Das S."/>
            <person name="Dasgupta S."/>
            <person name="Kirsebom L.A."/>
        </authorList>
    </citation>
    <scope>NUCLEOTIDE SEQUENCE</scope>
    <source>
        <strain evidence="3">DSM 44615</strain>
    </source>
</reference>
<dbReference type="PANTHER" id="PTHR31223:SF70">
    <property type="entry name" value="LOG FAMILY PROTEIN YJL055W"/>
    <property type="match status" value="1"/>
</dbReference>
<keyword evidence="2" id="KW-0378">Hydrolase</keyword>
<dbReference type="GO" id="GO:0005829">
    <property type="term" value="C:cytosol"/>
    <property type="evidence" value="ECO:0007669"/>
    <property type="project" value="TreeGrafter"/>
</dbReference>
<comment type="catalytic activity">
    <reaction evidence="2">
        <text>N(6)-(dimethylallyl)adenosine 5'-phosphate + H2O = N(6)-dimethylallyladenine + D-ribose 5-phosphate</text>
        <dbReference type="Rhea" id="RHEA:48560"/>
        <dbReference type="ChEBI" id="CHEBI:15377"/>
        <dbReference type="ChEBI" id="CHEBI:17660"/>
        <dbReference type="ChEBI" id="CHEBI:57526"/>
        <dbReference type="ChEBI" id="CHEBI:78346"/>
        <dbReference type="EC" id="3.2.2.n1"/>
    </reaction>
</comment>
<name>A0A9X2YSY7_9MYCO</name>
<dbReference type="AlphaFoldDB" id="A0A9X2YSY7"/>
<evidence type="ECO:0000313" key="4">
    <source>
        <dbReference type="Proteomes" id="UP001140293"/>
    </source>
</evidence>
<evidence type="ECO:0000313" key="3">
    <source>
        <dbReference type="EMBL" id="MCV7172107.1"/>
    </source>
</evidence>
<dbReference type="EC" id="3.2.2.n1" evidence="2"/>
<sequence length="190" mass="19958">MPSPADPVADRQWAVCVYCASGPTHPELMDLATRVGAAIADRDWTLVSGGGNVSAMGAVADGARSRGGRTIGVIPKALVHRELADVEADELVVTDTMRERKQVMEDRADAFVALPGGIGTLEEFFEAWTAGYLGMHTKPLVMLDPFGHYAGLLAWLHGLVDSGYVAPGALDRLVVVDDVDAAMAVCAPAG</sequence>
<dbReference type="SUPFAM" id="SSF102405">
    <property type="entry name" value="MCP/YpsA-like"/>
    <property type="match status" value="1"/>
</dbReference>
<accession>A0A9X2YSY7</accession>
<dbReference type="PANTHER" id="PTHR31223">
    <property type="entry name" value="LOG FAMILY PROTEIN YJL055W"/>
    <property type="match status" value="1"/>
</dbReference>
<dbReference type="InterPro" id="IPR005269">
    <property type="entry name" value="LOG"/>
</dbReference>
<gene>
    <name evidence="3" type="ORF">H7I41_19510</name>
</gene>
<comment type="similarity">
    <text evidence="1 2">Belongs to the LOG family.</text>
</comment>
<dbReference type="Proteomes" id="UP001140293">
    <property type="component" value="Unassembled WGS sequence"/>
</dbReference>
<keyword evidence="2" id="KW-0203">Cytokinin biosynthesis</keyword>
<keyword evidence="4" id="KW-1185">Reference proteome</keyword>
<comment type="catalytic activity">
    <reaction evidence="2">
        <text>9-ribosyl-trans-zeatin 5'-phosphate + H2O = trans-zeatin + D-ribose 5-phosphate</text>
        <dbReference type="Rhea" id="RHEA:48564"/>
        <dbReference type="ChEBI" id="CHEBI:15377"/>
        <dbReference type="ChEBI" id="CHEBI:16522"/>
        <dbReference type="ChEBI" id="CHEBI:78346"/>
        <dbReference type="ChEBI" id="CHEBI:87947"/>
        <dbReference type="EC" id="3.2.2.n1"/>
    </reaction>
</comment>